<accession>L8GVX6</accession>
<name>L8GVX6_ACACF</name>
<gene>
    <name evidence="6" type="ORF">ACA1_382260</name>
</gene>
<dbReference type="STRING" id="1257118.L8GVX6"/>
<dbReference type="GeneID" id="14917472"/>
<keyword evidence="7" id="KW-1185">Reference proteome</keyword>
<evidence type="ECO:0000256" key="4">
    <source>
        <dbReference type="SAM" id="MobiDB-lite"/>
    </source>
</evidence>
<proteinExistence type="predicted"/>
<dbReference type="CDD" id="cd02205">
    <property type="entry name" value="CBS_pair_SF"/>
    <property type="match status" value="2"/>
</dbReference>
<evidence type="ECO:0000256" key="3">
    <source>
        <dbReference type="PROSITE-ProRule" id="PRU00703"/>
    </source>
</evidence>
<dbReference type="Proteomes" id="UP000011083">
    <property type="component" value="Unassembled WGS sequence"/>
</dbReference>
<dbReference type="InterPro" id="IPR000644">
    <property type="entry name" value="CBS_dom"/>
</dbReference>
<dbReference type="InterPro" id="IPR046342">
    <property type="entry name" value="CBS_dom_sf"/>
</dbReference>
<dbReference type="PANTHER" id="PTHR13780:SF155">
    <property type="entry name" value="CBS DOMAIN-CONTAINING PROTEIN"/>
    <property type="match status" value="1"/>
</dbReference>
<dbReference type="EMBL" id="KB007982">
    <property type="protein sequence ID" value="ELR16758.1"/>
    <property type="molecule type" value="Genomic_DNA"/>
</dbReference>
<evidence type="ECO:0000313" key="6">
    <source>
        <dbReference type="EMBL" id="ELR16758.1"/>
    </source>
</evidence>
<keyword evidence="1" id="KW-0677">Repeat</keyword>
<dbReference type="OrthoDB" id="449052at2759"/>
<dbReference type="PROSITE" id="PS51371">
    <property type="entry name" value="CBS"/>
    <property type="match status" value="3"/>
</dbReference>
<feature type="domain" description="CBS" evidence="5">
    <location>
        <begin position="318"/>
        <end position="372"/>
    </location>
</feature>
<feature type="compositionally biased region" description="Basic and acidic residues" evidence="4">
    <location>
        <begin position="9"/>
        <end position="20"/>
    </location>
</feature>
<sequence length="372" mass="42414">MSHAGQKRKNAEPTEVKKAVEAGAAAKNRKTEGEEEPVVHLKGVVGTGLATAGHHHRTSAEFLAALVYTRAEQLRVPENKVFVAERTDKIVDVFRGLVNHNFLSVPVLQKTKHKWFGFLDLADIVLYVVNTFGESKLNVEEDFWTLVEREEEFKQKTVNDLMRYPLTRRNPFNPVKGGYSLLYAIEALAKERSLHRVPVVDEQRQLMNLITQSQVVRFLQQNMHLLGDKRATPVKEINGVMHDVFTINMHQRAIDAFHQMVEHGVTGVAIVDDTGRLRGNLSLRDLKAMSTDGRFFWRLYQTVENYITKLKHEIKEGQRPKRVQVCKESHTLEQVINLLADHSIHRVFVVDDAKKPIGVITLKDVLLEILSP</sequence>
<dbReference type="PANTHER" id="PTHR13780">
    <property type="entry name" value="AMP-ACTIVATED PROTEIN KINASE, GAMMA REGULATORY SUBUNIT"/>
    <property type="match status" value="1"/>
</dbReference>
<dbReference type="SUPFAM" id="SSF54631">
    <property type="entry name" value="CBS-domain pair"/>
    <property type="match status" value="2"/>
</dbReference>
<organism evidence="6 7">
    <name type="scientific">Acanthamoeba castellanii (strain ATCC 30010 / Neff)</name>
    <dbReference type="NCBI Taxonomy" id="1257118"/>
    <lineage>
        <taxon>Eukaryota</taxon>
        <taxon>Amoebozoa</taxon>
        <taxon>Discosea</taxon>
        <taxon>Longamoebia</taxon>
        <taxon>Centramoebida</taxon>
        <taxon>Acanthamoebidae</taxon>
        <taxon>Acanthamoeba</taxon>
    </lineage>
</organism>
<dbReference type="Pfam" id="PF00571">
    <property type="entry name" value="CBS"/>
    <property type="match status" value="3"/>
</dbReference>
<reference evidence="6 7" key="1">
    <citation type="journal article" date="2013" name="Genome Biol.">
        <title>Genome of Acanthamoeba castellanii highlights extensive lateral gene transfer and early evolution of tyrosine kinase signaling.</title>
        <authorList>
            <person name="Clarke M."/>
            <person name="Lohan A.J."/>
            <person name="Liu B."/>
            <person name="Lagkouvardos I."/>
            <person name="Roy S."/>
            <person name="Zafar N."/>
            <person name="Bertelli C."/>
            <person name="Schilde C."/>
            <person name="Kianianmomeni A."/>
            <person name="Burglin T.R."/>
            <person name="Frech C."/>
            <person name="Turcotte B."/>
            <person name="Kopec K.O."/>
            <person name="Synnott J.M."/>
            <person name="Choo C."/>
            <person name="Paponov I."/>
            <person name="Finkler A."/>
            <person name="Soon Heng Tan C."/>
            <person name="Hutchins A.P."/>
            <person name="Weinmeier T."/>
            <person name="Rattei T."/>
            <person name="Chu J.S."/>
            <person name="Gimenez G."/>
            <person name="Irimia M."/>
            <person name="Rigden D.J."/>
            <person name="Fitzpatrick D.A."/>
            <person name="Lorenzo-Morales J."/>
            <person name="Bateman A."/>
            <person name="Chiu C.H."/>
            <person name="Tang P."/>
            <person name="Hegemann P."/>
            <person name="Fromm H."/>
            <person name="Raoult D."/>
            <person name="Greub G."/>
            <person name="Miranda-Saavedra D."/>
            <person name="Chen N."/>
            <person name="Nash P."/>
            <person name="Ginger M.L."/>
            <person name="Horn M."/>
            <person name="Schaap P."/>
            <person name="Caler L."/>
            <person name="Loftus B."/>
        </authorList>
    </citation>
    <scope>NUCLEOTIDE SEQUENCE [LARGE SCALE GENOMIC DNA]</scope>
    <source>
        <strain evidence="6 7">Neff</strain>
    </source>
</reference>
<dbReference type="SMART" id="SM00116">
    <property type="entry name" value="CBS"/>
    <property type="match status" value="4"/>
</dbReference>
<dbReference type="RefSeq" id="XP_004338771.1">
    <property type="nucleotide sequence ID" value="XM_004338723.1"/>
</dbReference>
<evidence type="ECO:0000313" key="7">
    <source>
        <dbReference type="Proteomes" id="UP000011083"/>
    </source>
</evidence>
<protein>
    <submittedName>
        <fullName evidence="6">CBS domain containing protein</fullName>
    </submittedName>
</protein>
<evidence type="ECO:0000256" key="2">
    <source>
        <dbReference type="ARBA" id="ARBA00023122"/>
    </source>
</evidence>
<dbReference type="Gene3D" id="3.10.580.10">
    <property type="entry name" value="CBS-domain"/>
    <property type="match status" value="2"/>
</dbReference>
<keyword evidence="2 3" id="KW-0129">CBS domain</keyword>
<feature type="domain" description="CBS" evidence="5">
    <location>
        <begin position="166"/>
        <end position="226"/>
    </location>
</feature>
<feature type="region of interest" description="Disordered" evidence="4">
    <location>
        <begin position="1"/>
        <end position="36"/>
    </location>
</feature>
<dbReference type="OMA" id="WKLYKPV"/>
<dbReference type="AlphaFoldDB" id="L8GVX6"/>
<dbReference type="KEGG" id="acan:ACA1_382260"/>
<evidence type="ECO:0000259" key="5">
    <source>
        <dbReference type="PROSITE" id="PS51371"/>
    </source>
</evidence>
<dbReference type="VEuPathDB" id="AmoebaDB:ACA1_382260"/>
<feature type="domain" description="CBS" evidence="5">
    <location>
        <begin position="240"/>
        <end position="296"/>
    </location>
</feature>
<dbReference type="InterPro" id="IPR050511">
    <property type="entry name" value="AMPK_gamma/SDS23_families"/>
</dbReference>
<evidence type="ECO:0000256" key="1">
    <source>
        <dbReference type="ARBA" id="ARBA00022737"/>
    </source>
</evidence>